<feature type="transmembrane region" description="Helical" evidence="10">
    <location>
        <begin position="579"/>
        <end position="605"/>
    </location>
</feature>
<dbReference type="Proteomes" id="UP000029004">
    <property type="component" value="Unassembled WGS sequence"/>
</dbReference>
<keyword evidence="12" id="KW-0378">Hydrolase</keyword>
<name>A0A087DPG1_9BIFI</name>
<dbReference type="RefSeq" id="WP_156963176.1">
    <property type="nucleotide sequence ID" value="NZ_JGZP01000012.1"/>
</dbReference>
<dbReference type="SMART" id="SM00382">
    <property type="entry name" value="AAA"/>
    <property type="match status" value="1"/>
</dbReference>
<dbReference type="PROSITE" id="PS00211">
    <property type="entry name" value="ABC_TRANSPORTER_1"/>
    <property type="match status" value="1"/>
</dbReference>
<dbReference type="Pfam" id="PF00005">
    <property type="entry name" value="ABC_tran"/>
    <property type="match status" value="1"/>
</dbReference>
<accession>A0A087DPG1</accession>
<feature type="transmembrane region" description="Helical" evidence="10">
    <location>
        <begin position="685"/>
        <end position="706"/>
    </location>
</feature>
<dbReference type="InterPro" id="IPR027417">
    <property type="entry name" value="P-loop_NTPase"/>
</dbReference>
<keyword evidence="5" id="KW-0547">Nucleotide-binding</keyword>
<evidence type="ECO:0000256" key="5">
    <source>
        <dbReference type="ARBA" id="ARBA00022741"/>
    </source>
</evidence>
<dbReference type="GO" id="GO:0022857">
    <property type="term" value="F:transmembrane transporter activity"/>
    <property type="evidence" value="ECO:0007669"/>
    <property type="project" value="TreeGrafter"/>
</dbReference>
<reference evidence="12 13" key="1">
    <citation type="submission" date="2014-03" db="EMBL/GenBank/DDBJ databases">
        <title>Genomics of Bifidobacteria.</title>
        <authorList>
            <person name="Ventura M."/>
            <person name="Milani C."/>
            <person name="Lugli G.A."/>
        </authorList>
    </citation>
    <scope>NUCLEOTIDE SEQUENCE [LARGE SCALE GENOMIC DNA]</scope>
    <source>
        <strain evidence="12 13">DSM 23968</strain>
    </source>
</reference>
<dbReference type="Gene3D" id="3.40.50.300">
    <property type="entry name" value="P-loop containing nucleotide triphosphate hydrolases"/>
    <property type="match status" value="1"/>
</dbReference>
<dbReference type="OrthoDB" id="9780560at2"/>
<dbReference type="InterPro" id="IPR015854">
    <property type="entry name" value="ABC_transpr_LolD-like"/>
</dbReference>
<dbReference type="PANTHER" id="PTHR24220:SF685">
    <property type="entry name" value="ABC TRANSPORTER RELATED"/>
    <property type="match status" value="1"/>
</dbReference>
<evidence type="ECO:0000259" key="11">
    <source>
        <dbReference type="PROSITE" id="PS50893"/>
    </source>
</evidence>
<evidence type="ECO:0000256" key="7">
    <source>
        <dbReference type="ARBA" id="ARBA00022989"/>
    </source>
</evidence>
<evidence type="ECO:0000256" key="6">
    <source>
        <dbReference type="ARBA" id="ARBA00022840"/>
    </source>
</evidence>
<feature type="transmembrane region" description="Helical" evidence="10">
    <location>
        <begin position="1045"/>
        <end position="1069"/>
    </location>
</feature>
<feature type="transmembrane region" description="Helical" evidence="10">
    <location>
        <begin position="1089"/>
        <end position="1109"/>
    </location>
</feature>
<protein>
    <submittedName>
        <fullName evidence="12">ABC transporter ATP-binding protein</fullName>
        <ecNumber evidence="12">3.6.3.25</ecNumber>
    </submittedName>
</protein>
<comment type="caution">
    <text evidence="12">The sequence shown here is derived from an EMBL/GenBank/DDBJ whole genome shotgun (WGS) entry which is preliminary data.</text>
</comment>
<feature type="domain" description="ABC transporter" evidence="11">
    <location>
        <begin position="18"/>
        <end position="255"/>
    </location>
</feature>
<dbReference type="GO" id="GO:0016887">
    <property type="term" value="F:ATP hydrolysis activity"/>
    <property type="evidence" value="ECO:0007669"/>
    <property type="project" value="InterPro"/>
</dbReference>
<evidence type="ECO:0000256" key="2">
    <source>
        <dbReference type="ARBA" id="ARBA00022448"/>
    </source>
</evidence>
<evidence type="ECO:0000313" key="13">
    <source>
        <dbReference type="Proteomes" id="UP000029004"/>
    </source>
</evidence>
<feature type="transmembrane region" description="Helical" evidence="10">
    <location>
        <begin position="712"/>
        <end position="741"/>
    </location>
</feature>
<dbReference type="SUPFAM" id="SSF52540">
    <property type="entry name" value="P-loop containing nucleoside triphosphate hydrolases"/>
    <property type="match status" value="1"/>
</dbReference>
<evidence type="ECO:0000256" key="3">
    <source>
        <dbReference type="ARBA" id="ARBA00022475"/>
    </source>
</evidence>
<comment type="similarity">
    <text evidence="9">Belongs to the ABC transporter superfamily. Macrolide exporter (TC 3.A.1.122) family.</text>
</comment>
<evidence type="ECO:0000256" key="4">
    <source>
        <dbReference type="ARBA" id="ARBA00022692"/>
    </source>
</evidence>
<gene>
    <name evidence="12" type="ORF">BSTEL_0132</name>
</gene>
<keyword evidence="3" id="KW-1003">Cell membrane</keyword>
<feature type="transmembrane region" description="Helical" evidence="10">
    <location>
        <begin position="625"/>
        <end position="646"/>
    </location>
</feature>
<organism evidence="12 13">
    <name type="scientific">Bifidobacterium stellenboschense</name>
    <dbReference type="NCBI Taxonomy" id="762211"/>
    <lineage>
        <taxon>Bacteria</taxon>
        <taxon>Bacillati</taxon>
        <taxon>Actinomycetota</taxon>
        <taxon>Actinomycetes</taxon>
        <taxon>Bifidobacteriales</taxon>
        <taxon>Bifidobacteriaceae</taxon>
        <taxon>Bifidobacterium</taxon>
    </lineage>
</organism>
<dbReference type="PROSITE" id="PS50893">
    <property type="entry name" value="ABC_TRANSPORTER_2"/>
    <property type="match status" value="1"/>
</dbReference>
<comment type="subcellular location">
    <subcellularLocation>
        <location evidence="1">Cell inner membrane</location>
        <topology evidence="1">Multi-pass membrane protein</topology>
    </subcellularLocation>
</comment>
<keyword evidence="6 12" id="KW-0067">ATP-binding</keyword>
<feature type="transmembrane region" description="Helical" evidence="10">
    <location>
        <begin position="762"/>
        <end position="784"/>
    </location>
</feature>
<dbReference type="InterPro" id="IPR003439">
    <property type="entry name" value="ABC_transporter-like_ATP-bd"/>
</dbReference>
<proteinExistence type="inferred from homology"/>
<dbReference type="GO" id="GO:0005524">
    <property type="term" value="F:ATP binding"/>
    <property type="evidence" value="ECO:0007669"/>
    <property type="project" value="UniProtKB-KW"/>
</dbReference>
<keyword evidence="8 10" id="KW-0472">Membrane</keyword>
<dbReference type="InterPro" id="IPR003593">
    <property type="entry name" value="AAA+_ATPase"/>
</dbReference>
<keyword evidence="13" id="KW-1185">Reference proteome</keyword>
<dbReference type="FunFam" id="3.40.50.300:FF:000032">
    <property type="entry name" value="Export ABC transporter ATP-binding protein"/>
    <property type="match status" value="1"/>
</dbReference>
<feature type="transmembrane region" description="Helical" evidence="10">
    <location>
        <begin position="993"/>
        <end position="1014"/>
    </location>
</feature>
<evidence type="ECO:0000313" key="12">
    <source>
        <dbReference type="EMBL" id="KFI97411.1"/>
    </source>
</evidence>
<dbReference type="InterPro" id="IPR003838">
    <property type="entry name" value="ABC3_permease_C"/>
</dbReference>
<dbReference type="Pfam" id="PF02687">
    <property type="entry name" value="FtsX"/>
    <property type="match status" value="2"/>
</dbReference>
<evidence type="ECO:0000256" key="10">
    <source>
        <dbReference type="SAM" id="Phobius"/>
    </source>
</evidence>
<dbReference type="EMBL" id="JGZP01000012">
    <property type="protein sequence ID" value="KFI97411.1"/>
    <property type="molecule type" value="Genomic_DNA"/>
</dbReference>
<keyword evidence="2" id="KW-0813">Transport</keyword>
<sequence>MTGIAGTNGGMTVCPAAVEAIDVRKTYGSGMAETVAVAGITARFEKGRFTAIVGPSGSGKTTLLHLLAGLDTPTSGRVIIDGTDISTLSDDALSDLRRDQIGFIFQDFNLLPYLTAEQNIELPFTLRCRKHDRQAIRGIARELGIENRLNHKPQEMSGGQRQRVAVARALAGNPAVVFADEPTGALDVKSSRQLLVILRDMASRRGQTIVMVTHDPNAAAYADRALVVRDGLIAADIAHPTAADVVRVLEQDAGSFLPPAGGVATGDGGWSDAIPPKGRCAMIRVAWAQIRHSPSRLLAVLSAVVLSAAMLAGTVVFQGTSTASMATVTAAPLKPVDVIIDPGDADVKSLKPSWAEDVLAEARVNGKVKATAPYYAATVTAYGADARGTANVYSVARDPSLRWFGLESGDWPRSADQIVISQDTAGKLGVRVGGTVTLKSSDGTKHAVTVSGINDVRFKPMTGTDYAIYADPTYFGDATPGELFVKLNDPSDIDSVTQRLVTAAKADGVTAVTGVEMIRQASAMMAGGSTQLTVIMAVFAVIALVCAMMVISSTYRTLIAQRTRDIAMLRLIGARRANIRSLVLSEALITAIAGTFIGALIGVGGGYAAMTVMGQAFGGFAANPLLLAGTLLLTVAATVSTAWTTVRHATRIPPIQALDGAAQSGDGNNDVTADGKTYNGSVPRIAFGAVCAIAGVALLWVGAAGFHMPVALAGGLALALGLVLALPGLVAMLMPIIDAALSVCGLAGKLAAASLTANARRAGGTITAVAFGISLIAALSSAAATGTATINADLDHRYPVSAALYTPDNSPLSDKILRHARGITDAQASYPIRTIAIDQTPDGAKTTPRILDVIPDKAAAVFAKNDQWRAGEENGVPVALVHPRYMSTIGIKEGDTLTLTVAGIPVTVRAHASQLTESPKLAVIITDGQLAALPHAATIEPALKTSMIWFKAKPNIDRAKLANQVNRLAVADPNATVGGGIAESSDILNVLNMLLMLSYAMLAITVIISLTGLANQLALSVIERTNEISMLRALGTRRGVIRTEIVIEALTLTIIGTFVGLLVGLPLGLAGVKAQIGGMTNQFTTQLPWTQIGVLIPVILFAAFLAAAIPARNAVRIQPAQGLTS</sequence>
<evidence type="ECO:0000256" key="1">
    <source>
        <dbReference type="ARBA" id="ARBA00004429"/>
    </source>
</evidence>
<evidence type="ECO:0000256" key="9">
    <source>
        <dbReference type="ARBA" id="ARBA00038388"/>
    </source>
</evidence>
<dbReference type="STRING" id="762211.BSTEL_0132"/>
<dbReference type="InterPro" id="IPR017911">
    <property type="entry name" value="MacB-like_ATP-bd"/>
</dbReference>
<dbReference type="EC" id="3.6.3.25" evidence="12"/>
<dbReference type="PANTHER" id="PTHR24220">
    <property type="entry name" value="IMPORT ATP-BINDING PROTEIN"/>
    <property type="match status" value="1"/>
</dbReference>
<dbReference type="AlphaFoldDB" id="A0A087DPG1"/>
<keyword evidence="7 10" id="KW-1133">Transmembrane helix</keyword>
<feature type="transmembrane region" description="Helical" evidence="10">
    <location>
        <begin position="534"/>
        <end position="558"/>
    </location>
</feature>
<dbReference type="InterPro" id="IPR017871">
    <property type="entry name" value="ABC_transporter-like_CS"/>
</dbReference>
<dbReference type="GO" id="GO:0005886">
    <property type="term" value="C:plasma membrane"/>
    <property type="evidence" value="ECO:0007669"/>
    <property type="project" value="UniProtKB-SubCell"/>
</dbReference>
<dbReference type="eggNOG" id="COG1136">
    <property type="taxonomic scope" value="Bacteria"/>
</dbReference>
<evidence type="ECO:0000256" key="8">
    <source>
        <dbReference type="ARBA" id="ARBA00023136"/>
    </source>
</evidence>
<dbReference type="CDD" id="cd03255">
    <property type="entry name" value="ABC_MJ0796_LolCDE_FtsE"/>
    <property type="match status" value="1"/>
</dbReference>
<keyword evidence="4 10" id="KW-0812">Transmembrane</keyword>
<dbReference type="GO" id="GO:0098796">
    <property type="term" value="C:membrane protein complex"/>
    <property type="evidence" value="ECO:0007669"/>
    <property type="project" value="UniProtKB-ARBA"/>
</dbReference>